<keyword evidence="3" id="KW-1185">Reference proteome</keyword>
<accession>A0A7J7H061</accession>
<dbReference type="PANTHER" id="PTHR33922:SF2">
    <property type="entry name" value="OS07G0589600 PROTEIN"/>
    <property type="match status" value="1"/>
</dbReference>
<gene>
    <name evidence="2" type="ORF">HYC85_016215</name>
</gene>
<evidence type="ECO:0000313" key="2">
    <source>
        <dbReference type="EMBL" id="KAF5945987.1"/>
    </source>
</evidence>
<sequence length="336" mass="37820">MARNLADQKWVLNPIISIENEVEEDNEEEALSFCDLPINGDIQSTKQEPQSVVDDFHFGRSVFAEPEMCAADELFFQGQIVPLRHSVSSDSNLLIFPIHRSKSMDNCYFGRFNSVSSRSSSQHSSSSASSTATASAATTYKQRVRNRFHSQPSPSPNPRTRISSGQYGNLSHRSRKSTTWSLFRPGLVRTPKIELQDLKVRSSSTRTQKPITESNTFISHEMSPIFLRTPYLCEGVMSDSVIDFCMSRSTSTSNRISGDSDDRDKNGSSEIERKKKKKKKQRLVDRNGTLFGGCKCTVDAVETVPSQDQKVQAQKKKNRTFEWLKELSLADVQDEA</sequence>
<feature type="compositionally biased region" description="Polar residues" evidence="1">
    <location>
        <begin position="158"/>
        <end position="173"/>
    </location>
</feature>
<reference evidence="3" key="1">
    <citation type="journal article" date="2020" name="Nat. Commun.">
        <title>Genome assembly of wild tea tree DASZ reveals pedigree and selection history of tea varieties.</title>
        <authorList>
            <person name="Zhang W."/>
            <person name="Zhang Y."/>
            <person name="Qiu H."/>
            <person name="Guo Y."/>
            <person name="Wan H."/>
            <person name="Zhang X."/>
            <person name="Scossa F."/>
            <person name="Alseekh S."/>
            <person name="Zhang Q."/>
            <person name="Wang P."/>
            <person name="Xu L."/>
            <person name="Schmidt M.H."/>
            <person name="Jia X."/>
            <person name="Li D."/>
            <person name="Zhu A."/>
            <person name="Guo F."/>
            <person name="Chen W."/>
            <person name="Ni D."/>
            <person name="Usadel B."/>
            <person name="Fernie A.R."/>
            <person name="Wen W."/>
        </authorList>
    </citation>
    <scope>NUCLEOTIDE SEQUENCE [LARGE SCALE GENOMIC DNA]</scope>
    <source>
        <strain evidence="3">cv. G240</strain>
    </source>
</reference>
<evidence type="ECO:0000256" key="1">
    <source>
        <dbReference type="SAM" id="MobiDB-lite"/>
    </source>
</evidence>
<evidence type="ECO:0000313" key="3">
    <source>
        <dbReference type="Proteomes" id="UP000593564"/>
    </source>
</evidence>
<name>A0A7J7H061_CAMSI</name>
<feature type="region of interest" description="Disordered" evidence="1">
    <location>
        <begin position="147"/>
        <end position="173"/>
    </location>
</feature>
<feature type="region of interest" description="Disordered" evidence="1">
    <location>
        <begin position="250"/>
        <end position="282"/>
    </location>
</feature>
<dbReference type="EMBL" id="JACBKZ010000007">
    <property type="protein sequence ID" value="KAF5945987.1"/>
    <property type="molecule type" value="Genomic_DNA"/>
</dbReference>
<dbReference type="AlphaFoldDB" id="A0A7J7H061"/>
<dbReference type="PANTHER" id="PTHR33922">
    <property type="entry name" value="OS01G0888066 PROTEIN-RELATED"/>
    <property type="match status" value="1"/>
</dbReference>
<feature type="compositionally biased region" description="Basic and acidic residues" evidence="1">
    <location>
        <begin position="258"/>
        <end position="273"/>
    </location>
</feature>
<dbReference type="Proteomes" id="UP000593564">
    <property type="component" value="Unassembled WGS sequence"/>
</dbReference>
<reference evidence="2 3" key="2">
    <citation type="submission" date="2020-07" db="EMBL/GenBank/DDBJ databases">
        <title>Genome assembly of wild tea tree DASZ reveals pedigree and selection history of tea varieties.</title>
        <authorList>
            <person name="Zhang W."/>
        </authorList>
    </citation>
    <scope>NUCLEOTIDE SEQUENCE [LARGE SCALE GENOMIC DNA]</scope>
    <source>
        <strain evidence="3">cv. G240</strain>
        <tissue evidence="2">Leaf</tissue>
    </source>
</reference>
<comment type="caution">
    <text evidence="2">The sequence shown here is derived from an EMBL/GenBank/DDBJ whole genome shotgun (WGS) entry which is preliminary data.</text>
</comment>
<protein>
    <submittedName>
        <fullName evidence="2">Uncharacterized protein</fullName>
    </submittedName>
</protein>
<proteinExistence type="predicted"/>
<organism evidence="2 3">
    <name type="scientific">Camellia sinensis</name>
    <name type="common">Tea plant</name>
    <name type="synonym">Thea sinensis</name>
    <dbReference type="NCBI Taxonomy" id="4442"/>
    <lineage>
        <taxon>Eukaryota</taxon>
        <taxon>Viridiplantae</taxon>
        <taxon>Streptophyta</taxon>
        <taxon>Embryophyta</taxon>
        <taxon>Tracheophyta</taxon>
        <taxon>Spermatophyta</taxon>
        <taxon>Magnoliopsida</taxon>
        <taxon>eudicotyledons</taxon>
        <taxon>Gunneridae</taxon>
        <taxon>Pentapetalae</taxon>
        <taxon>asterids</taxon>
        <taxon>Ericales</taxon>
        <taxon>Theaceae</taxon>
        <taxon>Camellia</taxon>
    </lineage>
</organism>